<dbReference type="Gene3D" id="3.40.50.1980">
    <property type="entry name" value="Nitrogenase molybdenum iron protein domain"/>
    <property type="match status" value="2"/>
</dbReference>
<evidence type="ECO:0000256" key="5">
    <source>
        <dbReference type="SAM" id="SignalP"/>
    </source>
</evidence>
<dbReference type="Pfam" id="PF01497">
    <property type="entry name" value="Peripla_BP_2"/>
    <property type="match status" value="1"/>
</dbReference>
<feature type="domain" description="Fe/B12 periplasmic-binding" evidence="6">
    <location>
        <begin position="69"/>
        <end position="342"/>
    </location>
</feature>
<comment type="caution">
    <text evidence="7">The sequence shown here is derived from an EMBL/GenBank/DDBJ whole genome shotgun (WGS) entry which is preliminary data.</text>
</comment>
<evidence type="ECO:0000313" key="7">
    <source>
        <dbReference type="EMBL" id="RSM89584.1"/>
    </source>
</evidence>
<feature type="chain" id="PRO_5019017861" evidence="5">
    <location>
        <begin position="34"/>
        <end position="345"/>
    </location>
</feature>
<dbReference type="OrthoDB" id="1846031at2"/>
<dbReference type="GO" id="GO:0030288">
    <property type="term" value="C:outer membrane-bounded periplasmic space"/>
    <property type="evidence" value="ECO:0007669"/>
    <property type="project" value="TreeGrafter"/>
</dbReference>
<reference evidence="7 8" key="1">
    <citation type="submission" date="2018-05" db="EMBL/GenBank/DDBJ databases">
        <title>Evolution of GPA BGCs.</title>
        <authorList>
            <person name="Waglechner N."/>
            <person name="Wright G.D."/>
        </authorList>
    </citation>
    <scope>NUCLEOTIDE SEQUENCE [LARGE SCALE GENOMIC DNA]</scope>
    <source>
        <strain evidence="7 8">A82846</strain>
    </source>
</reference>
<evidence type="ECO:0000259" key="6">
    <source>
        <dbReference type="PROSITE" id="PS50983"/>
    </source>
</evidence>
<keyword evidence="4 5" id="KW-0732">Signal</keyword>
<evidence type="ECO:0000256" key="1">
    <source>
        <dbReference type="ARBA" id="ARBA00004196"/>
    </source>
</evidence>
<evidence type="ECO:0000313" key="8">
    <source>
        <dbReference type="Proteomes" id="UP000287547"/>
    </source>
</evidence>
<feature type="signal peptide" evidence="5">
    <location>
        <begin position="1"/>
        <end position="33"/>
    </location>
</feature>
<gene>
    <name evidence="7" type="ORF">DMH04_06290</name>
</gene>
<dbReference type="PROSITE" id="PS50983">
    <property type="entry name" value="FE_B12_PBP"/>
    <property type="match status" value="1"/>
</dbReference>
<dbReference type="GO" id="GO:1901678">
    <property type="term" value="P:iron coordination entity transport"/>
    <property type="evidence" value="ECO:0007669"/>
    <property type="project" value="UniProtKB-ARBA"/>
</dbReference>
<name>A0A428ZNF1_KIBAR</name>
<dbReference type="InterPro" id="IPR051313">
    <property type="entry name" value="Bact_iron-sidero_bind"/>
</dbReference>
<dbReference type="InterPro" id="IPR002491">
    <property type="entry name" value="ABC_transptr_periplasmic_BD"/>
</dbReference>
<dbReference type="AlphaFoldDB" id="A0A428ZNF1"/>
<accession>A0A428ZNF1</accession>
<organism evidence="7 8">
    <name type="scientific">Kibdelosporangium aridum</name>
    <dbReference type="NCBI Taxonomy" id="2030"/>
    <lineage>
        <taxon>Bacteria</taxon>
        <taxon>Bacillati</taxon>
        <taxon>Actinomycetota</taxon>
        <taxon>Actinomycetes</taxon>
        <taxon>Pseudonocardiales</taxon>
        <taxon>Pseudonocardiaceae</taxon>
        <taxon>Kibdelosporangium</taxon>
    </lineage>
</organism>
<dbReference type="CDD" id="cd01146">
    <property type="entry name" value="FhuD"/>
    <property type="match status" value="1"/>
</dbReference>
<dbReference type="EMBL" id="QHKI01000003">
    <property type="protein sequence ID" value="RSM89584.1"/>
    <property type="molecule type" value="Genomic_DNA"/>
</dbReference>
<dbReference type="PANTHER" id="PTHR30532:SF24">
    <property type="entry name" value="FERRIC ENTEROBACTIN-BINDING PERIPLASMIC PROTEIN FEPB"/>
    <property type="match status" value="1"/>
</dbReference>
<sequence>MLSSTIGRRLAGTALAGALAVSLAACGSSNTPAATAPASGQQAQAATAAFPVTIEHKFGKTEIKAEPKRVVALGLTDHDAMVALGVKPVGATDWFGERPFANWPWIDSKWGDARPEVISDGAEVQFEKIAALRPDLIIGQYAQVTQEQYDKLSKIAPTVAQNGKYEDYSTPWREMTLTIGKALGKQAQTQQLLSDLDAKFAQIRKDHPEFAGKKIVVGDSPAQGQYGAFAPADPRTQLIAGLGFTVDPKLDGQTKEGKPVTFGDERLDLLDTDVLIMMPSKPTDVDRIKQTPVFANLAVAKADKVIYLPYSNPPTGAALTFATVLSIPWVLDQMVPALSQAAKKQ</sequence>
<comment type="similarity">
    <text evidence="2">Belongs to the bacterial solute-binding protein 8 family.</text>
</comment>
<keyword evidence="3" id="KW-0813">Transport</keyword>
<dbReference type="SUPFAM" id="SSF53807">
    <property type="entry name" value="Helical backbone' metal receptor"/>
    <property type="match status" value="1"/>
</dbReference>
<proteinExistence type="inferred from homology"/>
<dbReference type="Proteomes" id="UP000287547">
    <property type="component" value="Unassembled WGS sequence"/>
</dbReference>
<dbReference type="PANTHER" id="PTHR30532">
    <property type="entry name" value="IRON III DICITRATE-BINDING PERIPLASMIC PROTEIN"/>
    <property type="match status" value="1"/>
</dbReference>
<comment type="subcellular location">
    <subcellularLocation>
        <location evidence="1">Cell envelope</location>
    </subcellularLocation>
</comment>
<protein>
    <submittedName>
        <fullName evidence="7">Iron-siderophore ABC transporter substrate-binding protein</fullName>
    </submittedName>
</protein>
<evidence type="ECO:0000256" key="3">
    <source>
        <dbReference type="ARBA" id="ARBA00022448"/>
    </source>
</evidence>
<dbReference type="RefSeq" id="WP_037252961.1">
    <property type="nucleotide sequence ID" value="NZ_QHKI01000003.1"/>
</dbReference>
<evidence type="ECO:0000256" key="4">
    <source>
        <dbReference type="ARBA" id="ARBA00022729"/>
    </source>
</evidence>
<evidence type="ECO:0000256" key="2">
    <source>
        <dbReference type="ARBA" id="ARBA00008814"/>
    </source>
</evidence>